<feature type="domain" description="PurM-like C-terminal" evidence="9">
    <location>
        <begin position="783"/>
        <end position="917"/>
    </location>
</feature>
<dbReference type="InterPro" id="IPR010074">
    <property type="entry name" value="PRibForGlyAmidine_synth_PurL"/>
</dbReference>
<dbReference type="HAMAP" id="MF_00420">
    <property type="entry name" value="PurL_2"/>
    <property type="match status" value="1"/>
</dbReference>
<dbReference type="GO" id="GO:0005524">
    <property type="term" value="F:ATP binding"/>
    <property type="evidence" value="ECO:0007669"/>
    <property type="project" value="UniProtKB-KW"/>
</dbReference>
<keyword evidence="3" id="KW-0479">Metal-binding</keyword>
<evidence type="ECO:0000256" key="7">
    <source>
        <dbReference type="ARBA" id="ARBA00022842"/>
    </source>
</evidence>
<gene>
    <name evidence="11" type="ORF">UFOPK2658_00583</name>
    <name evidence="12" type="ORF">UFOPK2880_00197</name>
    <name evidence="13" type="ORF">UFOPK3004_01396</name>
    <name evidence="14" type="ORF">UFOPK3304_00298</name>
    <name evidence="15" type="ORF">UFOPK3494_01606</name>
    <name evidence="16" type="ORF">UFOPK4134_01106</name>
</gene>
<evidence type="ECO:0000256" key="2">
    <source>
        <dbReference type="ARBA" id="ARBA00022598"/>
    </source>
</evidence>
<keyword evidence="4" id="KW-0547">Nucleotide-binding</keyword>
<keyword evidence="7" id="KW-0460">Magnesium</keyword>
<evidence type="ECO:0000313" key="11">
    <source>
        <dbReference type="EMBL" id="CAB4713945.1"/>
    </source>
</evidence>
<dbReference type="Gene3D" id="3.30.1280.10">
    <property type="entry name" value="Phosphoribosylformylglycinamidine synthase subunit PurS"/>
    <property type="match status" value="1"/>
</dbReference>
<dbReference type="InterPro" id="IPR041609">
    <property type="entry name" value="PurL_linker"/>
</dbReference>
<dbReference type="GO" id="GO:0046872">
    <property type="term" value="F:metal ion binding"/>
    <property type="evidence" value="ECO:0007669"/>
    <property type="project" value="UniProtKB-KW"/>
</dbReference>
<dbReference type="AlphaFoldDB" id="A0A6J6QYB3"/>
<dbReference type="GO" id="GO:0006189">
    <property type="term" value="P:'de novo' IMP biosynthetic process"/>
    <property type="evidence" value="ECO:0007669"/>
    <property type="project" value="InterPro"/>
</dbReference>
<reference evidence="11" key="1">
    <citation type="submission" date="2020-05" db="EMBL/GenBank/DDBJ databases">
        <authorList>
            <person name="Chiriac C."/>
            <person name="Salcher M."/>
            <person name="Ghai R."/>
            <person name="Kavagutti S V."/>
        </authorList>
    </citation>
    <scope>NUCLEOTIDE SEQUENCE</scope>
</reference>
<evidence type="ECO:0000256" key="6">
    <source>
        <dbReference type="ARBA" id="ARBA00022840"/>
    </source>
</evidence>
<evidence type="ECO:0000256" key="3">
    <source>
        <dbReference type="ARBA" id="ARBA00022723"/>
    </source>
</evidence>
<dbReference type="EMBL" id="CAFAAL010000147">
    <property type="protein sequence ID" value="CAB4813562.1"/>
    <property type="molecule type" value="Genomic_DNA"/>
</dbReference>
<dbReference type="Gene3D" id="3.30.1330.10">
    <property type="entry name" value="PurM-like, N-terminal domain"/>
    <property type="match status" value="2"/>
</dbReference>
<dbReference type="NCBIfam" id="TIGR01736">
    <property type="entry name" value="FGAM_synth_II"/>
    <property type="match status" value="1"/>
</dbReference>
<evidence type="ECO:0000256" key="5">
    <source>
        <dbReference type="ARBA" id="ARBA00022755"/>
    </source>
</evidence>
<dbReference type="Pfam" id="PF18072">
    <property type="entry name" value="FGAR-AT_linker"/>
    <property type="match status" value="1"/>
</dbReference>
<dbReference type="InterPro" id="IPR036676">
    <property type="entry name" value="PurM-like_C_sf"/>
</dbReference>
<proteinExistence type="inferred from homology"/>
<keyword evidence="5" id="KW-0658">Purine biosynthesis</keyword>
<organism evidence="11">
    <name type="scientific">freshwater metagenome</name>
    <dbReference type="NCBI Taxonomy" id="449393"/>
    <lineage>
        <taxon>unclassified sequences</taxon>
        <taxon>metagenomes</taxon>
        <taxon>ecological metagenomes</taxon>
    </lineage>
</organism>
<dbReference type="CDD" id="cd02204">
    <property type="entry name" value="PurL_repeat2"/>
    <property type="match status" value="1"/>
</dbReference>
<dbReference type="Pfam" id="PF00586">
    <property type="entry name" value="AIRS"/>
    <property type="match status" value="2"/>
</dbReference>
<dbReference type="EMBL" id="CAEZYH010000014">
    <property type="protein sequence ID" value="CAB4713945.1"/>
    <property type="molecule type" value="Genomic_DNA"/>
</dbReference>
<dbReference type="EMBL" id="CAFBMF010000147">
    <property type="protein sequence ID" value="CAB4912307.1"/>
    <property type="molecule type" value="Genomic_DNA"/>
</dbReference>
<feature type="domain" description="PurM-like N-terminal" evidence="8">
    <location>
        <begin position="269"/>
        <end position="391"/>
    </location>
</feature>
<dbReference type="InterPro" id="IPR016188">
    <property type="entry name" value="PurM-like_N"/>
</dbReference>
<evidence type="ECO:0000313" key="14">
    <source>
        <dbReference type="EMBL" id="CAB4858153.1"/>
    </source>
</evidence>
<sequence length="937" mass="100020">MISQSSLHFLTLRARAEDPRQKSLVQNVHALGISSVHAIKVSDLLFLRDVGTDQFSIIESIVAEPLLQTVSWNEAPQAGDVVETSLIAGVTDPVANEFLRIARKMGVRVNDALSGCRYEIEGDPTPAEIDLIVRKLLANPVIEHWAINEPVQPTFASDSAASVSTVGEYLLTHETTDAELQALGKERALALDIEELRVVRDHYANEGRPARDVELEMIAQTWSEHCSHKTFRARITTDDGSVVEPLIAQLRRTTDEIDAPFVVSSFVGNAGIVSYEDNITFAVKAETHNHPSAIEPFGGANTGVGGVIRDVIGASHQPIACTNILCFGPSDFPVNELPEGVFHPQQIRAGVVAGIADYGNKIGLPTIAGAVLYDNGYIANPLVYAGCIGIAHEPYVVEQPQPGDRVVVLGGRTGRDGLRGATFSSMTMDATTGDVAGASVQIGDPIVEKLLIDVLGRSRHLYRSITDCGAGGLSSAIGEMAEGVGARVELSGLPLKYPGLAPWEIWLSEAQERMVVAVADTAPLFAACEQYGVECIDIGEFTGDERLVVTYEGTTVVDIDTNFLHDGRPQRRLSAVMPRPDRTPMSAEAFISVFGTLDIAATTLRLLAHPNIASKESIIRRYDHEIGGATLVRPIIGANNDGHADGVVLADPLSSSGIAVGIGVNPWLGIIDAERMALAVVDEAMRNVVAVGADPRTVALLDNFSWGDPQRPTTLGELVAAVDGCCQAARAFSAPFVSGKDSLNNEYFGSDNQRHAVPPTLVITAMAHVPGVDAVVTPDLKQSGNVLILLGRTLCEFGGSHLAMLNAVTGGVVPSFDTKAPQRYQKLHEAILNGEIESCHDVSEGGIAVAIAEMAMAGRLGVEISVASSLINDWWYFSESCGRFILEVKHESAASIRERFGEDAQIIGRVVAEQVVSLGNGQSLTVEEMLTSWQGAS</sequence>
<dbReference type="InterPro" id="IPR036921">
    <property type="entry name" value="PurM-like_N_sf"/>
</dbReference>
<evidence type="ECO:0000259" key="8">
    <source>
        <dbReference type="Pfam" id="PF00586"/>
    </source>
</evidence>
<evidence type="ECO:0000313" key="13">
    <source>
        <dbReference type="EMBL" id="CAB4813562.1"/>
    </source>
</evidence>
<evidence type="ECO:0000259" key="9">
    <source>
        <dbReference type="Pfam" id="PF02769"/>
    </source>
</evidence>
<dbReference type="SUPFAM" id="SSF82697">
    <property type="entry name" value="PurS-like"/>
    <property type="match status" value="1"/>
</dbReference>
<evidence type="ECO:0000259" key="10">
    <source>
        <dbReference type="Pfam" id="PF18072"/>
    </source>
</evidence>
<evidence type="ECO:0000313" key="12">
    <source>
        <dbReference type="EMBL" id="CAB4762399.1"/>
    </source>
</evidence>
<dbReference type="InterPro" id="IPR036604">
    <property type="entry name" value="PurS-like_sf"/>
</dbReference>
<feature type="domain" description="Phosphoribosylformylglycinamidine synthase linker" evidence="10">
    <location>
        <begin position="180"/>
        <end position="229"/>
    </location>
</feature>
<feature type="domain" description="PurM-like C-terminal" evidence="9">
    <location>
        <begin position="401"/>
        <end position="551"/>
    </location>
</feature>
<keyword evidence="6" id="KW-0067">ATP-binding</keyword>
<evidence type="ECO:0000256" key="4">
    <source>
        <dbReference type="ARBA" id="ARBA00022741"/>
    </source>
</evidence>
<dbReference type="PANTHER" id="PTHR43555">
    <property type="entry name" value="PHOSPHORIBOSYLFORMYLGLYCINAMIDINE SYNTHASE SUBUNIT PURL"/>
    <property type="match status" value="1"/>
</dbReference>
<evidence type="ECO:0000313" key="15">
    <source>
        <dbReference type="EMBL" id="CAB4912307.1"/>
    </source>
</evidence>
<dbReference type="Gene3D" id="3.90.650.10">
    <property type="entry name" value="PurM-like C-terminal domain"/>
    <property type="match status" value="2"/>
</dbReference>
<protein>
    <submittedName>
        <fullName evidence="11">Unannotated protein</fullName>
    </submittedName>
</protein>
<evidence type="ECO:0000313" key="16">
    <source>
        <dbReference type="EMBL" id="CAB5032157.1"/>
    </source>
</evidence>
<keyword evidence="2" id="KW-0436">Ligase</keyword>
<dbReference type="InterPro" id="IPR010918">
    <property type="entry name" value="PurM-like_C_dom"/>
</dbReference>
<feature type="domain" description="PurM-like N-terminal" evidence="8">
    <location>
        <begin position="671"/>
        <end position="766"/>
    </location>
</feature>
<dbReference type="SUPFAM" id="SSF56042">
    <property type="entry name" value="PurM C-terminal domain-like"/>
    <property type="match status" value="2"/>
</dbReference>
<evidence type="ECO:0000256" key="1">
    <source>
        <dbReference type="ARBA" id="ARBA00022490"/>
    </source>
</evidence>
<dbReference type="SUPFAM" id="SSF55326">
    <property type="entry name" value="PurM N-terminal domain-like"/>
    <property type="match status" value="2"/>
</dbReference>
<name>A0A6J6QYB3_9ZZZZ</name>
<dbReference type="GO" id="GO:0004642">
    <property type="term" value="F:phosphoribosylformylglycinamidine synthase activity"/>
    <property type="evidence" value="ECO:0007669"/>
    <property type="project" value="InterPro"/>
</dbReference>
<dbReference type="EMBL" id="CAFBLJ010000009">
    <property type="protein sequence ID" value="CAB4858153.1"/>
    <property type="molecule type" value="Genomic_DNA"/>
</dbReference>
<dbReference type="PANTHER" id="PTHR43555:SF1">
    <property type="entry name" value="PHOSPHORIBOSYLFORMYLGLYCINAMIDINE SYNTHASE SUBUNIT PURL"/>
    <property type="match status" value="1"/>
</dbReference>
<dbReference type="Gene3D" id="1.10.8.750">
    <property type="entry name" value="Phosphoribosylformylglycinamidine synthase, linker domain"/>
    <property type="match status" value="1"/>
</dbReference>
<accession>A0A6J6QYB3</accession>
<dbReference type="EMBL" id="CAEZZP010000006">
    <property type="protein sequence ID" value="CAB4762399.1"/>
    <property type="molecule type" value="Genomic_DNA"/>
</dbReference>
<dbReference type="EMBL" id="CAFBPS010000084">
    <property type="protein sequence ID" value="CAB5032157.1"/>
    <property type="molecule type" value="Genomic_DNA"/>
</dbReference>
<dbReference type="CDD" id="cd02203">
    <property type="entry name" value="PurL_repeat1"/>
    <property type="match status" value="1"/>
</dbReference>
<dbReference type="Pfam" id="PF02769">
    <property type="entry name" value="AIRS_C"/>
    <property type="match status" value="2"/>
</dbReference>
<keyword evidence="1" id="KW-0963">Cytoplasm</keyword>